<dbReference type="EMBL" id="WIUZ02000002">
    <property type="protein sequence ID" value="KAF9790533.1"/>
    <property type="molecule type" value="Genomic_DNA"/>
</dbReference>
<evidence type="ECO:0000313" key="3">
    <source>
        <dbReference type="Proteomes" id="UP000736335"/>
    </source>
</evidence>
<reference evidence="2" key="1">
    <citation type="journal article" date="2020" name="Nat. Commun.">
        <title>Large-scale genome sequencing of mycorrhizal fungi provides insights into the early evolution of symbiotic traits.</title>
        <authorList>
            <person name="Miyauchi S."/>
            <person name="Kiss E."/>
            <person name="Kuo A."/>
            <person name="Drula E."/>
            <person name="Kohler A."/>
            <person name="Sanchez-Garcia M."/>
            <person name="Morin E."/>
            <person name="Andreopoulos B."/>
            <person name="Barry K.W."/>
            <person name="Bonito G."/>
            <person name="Buee M."/>
            <person name="Carver A."/>
            <person name="Chen C."/>
            <person name="Cichocki N."/>
            <person name="Clum A."/>
            <person name="Culley D."/>
            <person name="Crous P.W."/>
            <person name="Fauchery L."/>
            <person name="Girlanda M."/>
            <person name="Hayes R.D."/>
            <person name="Keri Z."/>
            <person name="LaButti K."/>
            <person name="Lipzen A."/>
            <person name="Lombard V."/>
            <person name="Magnuson J."/>
            <person name="Maillard F."/>
            <person name="Murat C."/>
            <person name="Nolan M."/>
            <person name="Ohm R.A."/>
            <person name="Pangilinan J."/>
            <person name="Pereira M.F."/>
            <person name="Perotto S."/>
            <person name="Peter M."/>
            <person name="Pfister S."/>
            <person name="Riley R."/>
            <person name="Sitrit Y."/>
            <person name="Stielow J.B."/>
            <person name="Szollosi G."/>
            <person name="Zifcakova L."/>
            <person name="Stursova M."/>
            <person name="Spatafora J.W."/>
            <person name="Tedersoo L."/>
            <person name="Vaario L.M."/>
            <person name="Yamada A."/>
            <person name="Yan M."/>
            <person name="Wang P."/>
            <person name="Xu J."/>
            <person name="Bruns T."/>
            <person name="Baldrian P."/>
            <person name="Vilgalys R."/>
            <person name="Dunand C."/>
            <person name="Henrissat B."/>
            <person name="Grigoriev I.V."/>
            <person name="Hibbett D."/>
            <person name="Nagy L.G."/>
            <person name="Martin F.M."/>
        </authorList>
    </citation>
    <scope>NUCLEOTIDE SEQUENCE</scope>
    <source>
        <strain evidence="2">UH-Tt-Lm1</strain>
    </source>
</reference>
<dbReference type="Pfam" id="PF00650">
    <property type="entry name" value="CRAL_TRIO"/>
    <property type="match status" value="1"/>
</dbReference>
<accession>A0A9P6LAT3</accession>
<gene>
    <name evidence="2" type="ORF">BJ322DRAFT_1037063</name>
</gene>
<keyword evidence="3" id="KW-1185">Reference proteome</keyword>
<dbReference type="Gene3D" id="3.40.525.10">
    <property type="entry name" value="CRAL-TRIO lipid binding domain"/>
    <property type="match status" value="1"/>
</dbReference>
<feature type="domain" description="CRAL-TRIO" evidence="1">
    <location>
        <begin position="1"/>
        <end position="109"/>
    </location>
</feature>
<dbReference type="PANTHER" id="PTHR45824:SF29">
    <property type="entry name" value="GH16843P"/>
    <property type="match status" value="1"/>
</dbReference>
<evidence type="ECO:0000313" key="2">
    <source>
        <dbReference type="EMBL" id="KAF9790533.1"/>
    </source>
</evidence>
<name>A0A9P6LAT3_9AGAM</name>
<dbReference type="InterPro" id="IPR052578">
    <property type="entry name" value="PI_Transfer_CRAL-TRIO"/>
</dbReference>
<proteinExistence type="predicted"/>
<dbReference type="InterPro" id="IPR001251">
    <property type="entry name" value="CRAL-TRIO_dom"/>
</dbReference>
<reference evidence="2" key="2">
    <citation type="submission" date="2020-11" db="EMBL/GenBank/DDBJ databases">
        <authorList>
            <consortium name="DOE Joint Genome Institute"/>
            <person name="Kuo A."/>
            <person name="Miyauchi S."/>
            <person name="Kiss E."/>
            <person name="Drula E."/>
            <person name="Kohler A."/>
            <person name="Sanchez-Garcia M."/>
            <person name="Andreopoulos B."/>
            <person name="Barry K.W."/>
            <person name="Bonito G."/>
            <person name="Buee M."/>
            <person name="Carver A."/>
            <person name="Chen C."/>
            <person name="Cichocki N."/>
            <person name="Clum A."/>
            <person name="Culley D."/>
            <person name="Crous P.W."/>
            <person name="Fauchery L."/>
            <person name="Girlanda M."/>
            <person name="Hayes R."/>
            <person name="Keri Z."/>
            <person name="Labutti K."/>
            <person name="Lipzen A."/>
            <person name="Lombard V."/>
            <person name="Magnuson J."/>
            <person name="Maillard F."/>
            <person name="Morin E."/>
            <person name="Murat C."/>
            <person name="Nolan M."/>
            <person name="Ohm R."/>
            <person name="Pangilinan J."/>
            <person name="Pereira M."/>
            <person name="Perotto S."/>
            <person name="Peter M."/>
            <person name="Riley R."/>
            <person name="Sitrit Y."/>
            <person name="Stielow B."/>
            <person name="Szollosi G."/>
            <person name="Zifcakova L."/>
            <person name="Stursova M."/>
            <person name="Spatafora J.W."/>
            <person name="Tedersoo L."/>
            <person name="Vaario L.-M."/>
            <person name="Yamada A."/>
            <person name="Yan M."/>
            <person name="Wang P."/>
            <person name="Xu J."/>
            <person name="Bruns T."/>
            <person name="Baldrian P."/>
            <person name="Vilgalys R."/>
            <person name="Henrissat B."/>
            <person name="Grigoriev I.V."/>
            <person name="Hibbett D."/>
            <person name="Nagy L.G."/>
            <person name="Martin F.M."/>
        </authorList>
    </citation>
    <scope>NUCLEOTIDE SEQUENCE</scope>
    <source>
        <strain evidence="2">UH-Tt-Lm1</strain>
    </source>
</reference>
<dbReference type="GO" id="GO:0008526">
    <property type="term" value="F:phosphatidylinositol transfer activity"/>
    <property type="evidence" value="ECO:0007669"/>
    <property type="project" value="TreeGrafter"/>
</dbReference>
<dbReference type="OrthoDB" id="75724at2759"/>
<dbReference type="InterPro" id="IPR036865">
    <property type="entry name" value="CRAL-TRIO_dom_sf"/>
</dbReference>
<dbReference type="Proteomes" id="UP000736335">
    <property type="component" value="Unassembled WGS sequence"/>
</dbReference>
<organism evidence="2 3">
    <name type="scientific">Thelephora terrestris</name>
    <dbReference type="NCBI Taxonomy" id="56493"/>
    <lineage>
        <taxon>Eukaryota</taxon>
        <taxon>Fungi</taxon>
        <taxon>Dikarya</taxon>
        <taxon>Basidiomycota</taxon>
        <taxon>Agaricomycotina</taxon>
        <taxon>Agaricomycetes</taxon>
        <taxon>Thelephorales</taxon>
        <taxon>Thelephoraceae</taxon>
        <taxon>Thelephora</taxon>
    </lineage>
</organism>
<dbReference type="SUPFAM" id="SSF52087">
    <property type="entry name" value="CRAL/TRIO domain"/>
    <property type="match status" value="1"/>
</dbReference>
<comment type="caution">
    <text evidence="2">The sequence shown here is derived from an EMBL/GenBank/DDBJ whole genome shotgun (WGS) entry which is preliminary data.</text>
</comment>
<protein>
    <submittedName>
        <fullName evidence="2">CRAL-TRIO domain-containing protein</fullName>
    </submittedName>
</protein>
<evidence type="ECO:0000259" key="1">
    <source>
        <dbReference type="PROSITE" id="PS50191"/>
    </source>
</evidence>
<dbReference type="CDD" id="cd00170">
    <property type="entry name" value="SEC14"/>
    <property type="match status" value="1"/>
</dbReference>
<dbReference type="PROSITE" id="PS50191">
    <property type="entry name" value="CRAL_TRIO"/>
    <property type="match status" value="1"/>
</dbReference>
<sequence>MMERAVEIMPRGVESVAVIALYSAASKSASLGHSKQIVDTLQSYFPERLGRCAVINGPFWSSIFITLVDPFLDPITRSKIAVNRQLIAEGDVTPDQTIKELGGERELVWECDRCLYKLVEISGEMKVKRLNEWREKLGGRIGITRRNRGLEACGWRRCNGCLRRDKTPPSIPLLVVAVHVDH</sequence>
<dbReference type="AlphaFoldDB" id="A0A9P6LAT3"/>
<dbReference type="PANTHER" id="PTHR45824">
    <property type="entry name" value="GH16843P"/>
    <property type="match status" value="1"/>
</dbReference>